<feature type="compositionally biased region" description="Acidic residues" evidence="12">
    <location>
        <begin position="1438"/>
        <end position="1453"/>
    </location>
</feature>
<dbReference type="GO" id="GO:0005524">
    <property type="term" value="F:ATP binding"/>
    <property type="evidence" value="ECO:0007669"/>
    <property type="project" value="InterPro"/>
</dbReference>
<dbReference type="UniPathway" id="UPA00232"/>
<evidence type="ECO:0000256" key="5">
    <source>
        <dbReference type="ARBA" id="ARBA00022688"/>
    </source>
</evidence>
<feature type="compositionally biased region" description="Acidic residues" evidence="12">
    <location>
        <begin position="1828"/>
        <end position="1849"/>
    </location>
</feature>
<dbReference type="Pfam" id="PF08568">
    <property type="entry name" value="Kinetochor_Ybp2"/>
    <property type="match status" value="1"/>
</dbReference>
<evidence type="ECO:0000256" key="2">
    <source>
        <dbReference type="ARBA" id="ARBA00004749"/>
    </source>
</evidence>
<feature type="region of interest" description="Disordered" evidence="12">
    <location>
        <begin position="122"/>
        <end position="143"/>
    </location>
</feature>
<dbReference type="Pfam" id="PF23092">
    <property type="entry name" value="Ubiquitin_6"/>
    <property type="match status" value="1"/>
</dbReference>
<comment type="similarity">
    <text evidence="4">Belongs to the COQ9 family.</text>
</comment>
<dbReference type="InterPro" id="IPR057568">
    <property type="entry name" value="CortBP2_NAV1-like_AAA_lid"/>
</dbReference>
<dbReference type="Pfam" id="PF21392">
    <property type="entry name" value="COQ9_N"/>
    <property type="match status" value="1"/>
</dbReference>
<dbReference type="HOGENOM" id="CLU_232732_0_0_1"/>
<keyword evidence="6" id="KW-0809">Transit peptide</keyword>
<organism evidence="14">
    <name type="scientific">Magallana gigas</name>
    <name type="common">Pacific oyster</name>
    <name type="synonym">Crassostrea gigas</name>
    <dbReference type="NCBI Taxonomy" id="29159"/>
    <lineage>
        <taxon>Eukaryota</taxon>
        <taxon>Metazoa</taxon>
        <taxon>Spiralia</taxon>
        <taxon>Lophotrochozoa</taxon>
        <taxon>Mollusca</taxon>
        <taxon>Bivalvia</taxon>
        <taxon>Autobranchia</taxon>
        <taxon>Pteriomorphia</taxon>
        <taxon>Ostreida</taxon>
        <taxon>Ostreoidea</taxon>
        <taxon>Ostreidae</taxon>
        <taxon>Magallana</taxon>
    </lineage>
</organism>
<feature type="coiled-coil region" evidence="11">
    <location>
        <begin position="280"/>
        <end position="314"/>
    </location>
</feature>
<feature type="region of interest" description="Disordered" evidence="12">
    <location>
        <begin position="322"/>
        <end position="341"/>
    </location>
</feature>
<feature type="region of interest" description="Disordered" evidence="12">
    <location>
        <begin position="165"/>
        <end position="214"/>
    </location>
</feature>
<evidence type="ECO:0000256" key="10">
    <source>
        <dbReference type="ARBA" id="ARBA00058104"/>
    </source>
</evidence>
<dbReference type="EMBL" id="JH816961">
    <property type="protein sequence ID" value="EKC37788.1"/>
    <property type="molecule type" value="Genomic_DNA"/>
</dbReference>
<dbReference type="GO" id="GO:0005739">
    <property type="term" value="C:mitochondrion"/>
    <property type="evidence" value="ECO:0007669"/>
    <property type="project" value="UniProtKB-SubCell"/>
</dbReference>
<dbReference type="FunFam" id="1.10.357.10:FF:000004">
    <property type="entry name" value="Ubiquinone biosynthesis protein COQ9, mitochondrial"/>
    <property type="match status" value="1"/>
</dbReference>
<feature type="region of interest" description="Disordered" evidence="12">
    <location>
        <begin position="1778"/>
        <end position="1849"/>
    </location>
</feature>
<comment type="function">
    <text evidence="10">Membrane-associated protein that warps the membrane surface to access and bind aromatic isoprenes with high specificity, including ubiquinone (CoQ) isoprene intermediates and presents them directly to COQ7, therefore facilitating the COQ7-mediated hydroxylase step. Participates in the biosynthesis of coenzyme Q, also named ubiquinone, an essential lipid-soluble electron transporter for aerobic cellular respiration.</text>
</comment>
<comment type="subcellular location">
    <subcellularLocation>
        <location evidence="1">Mitochondrion</location>
    </subcellularLocation>
</comment>
<feature type="domain" description="AAA+ ATPase" evidence="13">
    <location>
        <begin position="498"/>
        <end position="651"/>
    </location>
</feature>
<keyword evidence="8" id="KW-0446">Lipid-binding</keyword>
<keyword evidence="9" id="KW-0496">Mitochondrion</keyword>
<dbReference type="InterPro" id="IPR013718">
    <property type="entry name" value="COQ9_C"/>
</dbReference>
<dbReference type="InterPro" id="IPR057126">
    <property type="entry name" value="NAV1-like_ubiquitin-like"/>
</dbReference>
<dbReference type="Pfam" id="PF00004">
    <property type="entry name" value="AAA"/>
    <property type="match status" value="1"/>
</dbReference>
<evidence type="ECO:0000256" key="1">
    <source>
        <dbReference type="ARBA" id="ARBA00004173"/>
    </source>
</evidence>
<feature type="region of interest" description="Disordered" evidence="12">
    <location>
        <begin position="1431"/>
        <end position="1455"/>
    </location>
</feature>
<dbReference type="InterPro" id="IPR039041">
    <property type="entry name" value="Nav/unc-53"/>
</dbReference>
<keyword evidence="5" id="KW-0831">Ubiquinone biosynthesis</keyword>
<dbReference type="FunFam" id="3.40.50.300:FF:000316">
    <property type="entry name" value="Putative neuron navigator 3"/>
    <property type="match status" value="1"/>
</dbReference>
<evidence type="ECO:0000256" key="9">
    <source>
        <dbReference type="ARBA" id="ARBA00023128"/>
    </source>
</evidence>
<evidence type="ECO:0000256" key="4">
    <source>
        <dbReference type="ARBA" id="ARBA00010766"/>
    </source>
</evidence>
<dbReference type="SMART" id="SM00382">
    <property type="entry name" value="AAA"/>
    <property type="match status" value="1"/>
</dbReference>
<comment type="pathway">
    <text evidence="2">Cofactor biosynthesis; ubiquinone biosynthesis.</text>
</comment>
<dbReference type="NCBIfam" id="TIGR02396">
    <property type="entry name" value="diverge_rpsU"/>
    <property type="match status" value="1"/>
</dbReference>
<dbReference type="GO" id="GO:0008289">
    <property type="term" value="F:lipid binding"/>
    <property type="evidence" value="ECO:0007669"/>
    <property type="project" value="UniProtKB-KW"/>
</dbReference>
<feature type="compositionally biased region" description="Low complexity" evidence="12">
    <location>
        <begin position="165"/>
        <end position="176"/>
    </location>
</feature>
<dbReference type="PANTHER" id="PTHR12784:SF28">
    <property type="entry name" value="PROTEIN SICKIE"/>
    <property type="match status" value="1"/>
</dbReference>
<name>K1QVV9_MAGGI</name>
<evidence type="ECO:0000256" key="12">
    <source>
        <dbReference type="SAM" id="MobiDB-lite"/>
    </source>
</evidence>
<protein>
    <submittedName>
        <fullName evidence="14">Neuron navigator 2</fullName>
    </submittedName>
</protein>
<dbReference type="Pfam" id="PF25408">
    <property type="entry name" value="AAA_lid_NAV1"/>
    <property type="match status" value="1"/>
</dbReference>
<sequence>MKPSKDNMQEKSEYESLYDSAGNEGYMAHVVAAFEQSLSNMTARLQHLTSTAEQKASDKVRLRSKQEKDSELNELRATIEALKRQSGLSIPDPTILSPGAGRRHTSPGMVNTNDYISSPLHQIHHQSPHHGNRPGFNTLPMPTEGRITRQLSTDSVSSINSLSSACSTASQQSAATDGEAGRRKKKKGWLRSSFSKAFSRKKNKSGSMSDCELDMGNSRPNFSAPNSPLLQIHMPNGQGLIKGSHSSSALYEAEDASSVLELKKQLRDKDMKLTDIRLEALSSAHQLEQLRETMNKMKNEMSALKADNDRLQRMMHVRPLNSSQNSIAHNRTSSESLERSLSITEQPSLEMLLSETPDRDGKRVTMTVYLGSNPDPLREGVERPAEVLIGSLSVSGKTKWDILDNIVRKILKEYVLRVDPVTNLGLSAESVFSYHIAEIIRTKDAELPELLPIGYLVGDTMQIGICLKGTRQNSVDSLAFETLIPKSIVQRYVSLLLEHRRIILCGPSGTGKTYLAQKLAEHLVLRSGKELTAGSVATFNVDHKSAKELRQYLANIAEQCENTGVGELPSVIILDNLHHVGSLGEVFNGFLSVKYQKCPYIIGTMNQATCSTTNLQLHHNFRWVLCANHMEPVKGFLGRYLRRKLVEAEVRTGIRNNDLNKIIDWVPKVWLHLNKFLETHSSSDVTIGPRLFLSCPMEISGSKVWFTDLWNYSIVPYLLEAVREGLQVYGKRAPWEDPTDWVLESYPWATAKDEDPSLLKIRPEDVGYDTQGVISTSSGVALKSKSSDSTNHMEPSTDPLYNMIKRLQEAANYSSSQSGQDDDSASATTQECISRHGLTFEIYSNQTQIERRNRGRTSGQVQRDLLQSTPSWVARFTKFPLQRKAPMDQPMQVKLLKNKERRVVEMEELLKYQSETQTKKIKLQMTGVFEELMTFHVQKNIQKNKERMDEVLQELMTFHDEQKMIINRRQMRGVFKELKMYHSQQKIRTSKKLMARVFAELTTFHAQQRTMQIKEKMRQVCAELMTIHAQRETQTQTQKVMKRMQLVFAELLQTNSERKKLKLLEEEGYEEFVPRKLFFFNIISFKQTDDDHLRQGPIYPDLSSPVALSKLAPPQESLDAKAAVVDDENDDEEMDKMEVAFKTKTTPLSYSHNHHFINIMDHLMDVEVMEKAADAETALKQVKECIKFKDSKGLKTVILEHKLKDQSVFWEIASELTANLTEENLEQHEYFFETCQRCMNYVIANGNPKELLLAVLEQADSFKDDQKFKCILENVQKILLKLPSKRHHSLDVTLETLSAHIEAIPQAKDHNLDHEERKLLEMDPSVMRATDVVLCYLEFLSPFVEEVSMRNPKVTFSKSTPQVQLLVKYLMKLLCHPLYHLDMTFKPKEQEEKEKSYSRVCAERLIDQLAQLCPNFFALIEDETKKRSMQAKLKESEAREDEENEELEEEEGDDKVKDWKEDKLIPEKSLACLSYLVLAEGLGLDQMPAVYNHKFMLRFHLPFIKSFLEDQHSIVKLKGVLLLEKLMFVILPMSFTHYELDNDFYKDILNLLISTMTHCQNKDIRKSCVPIYSNFFGMFSLQGRHRLYETVFNTCKHSGVVGHTLSLYKEQVDSLLKKGEGPENIFLGKNLIRVFKLVSVIPDGVTTDLLENSDRILSVLNFVRYLVLRDNPSENRTGFWELYPNLDKEFFEPLRQAIILSKGHYNLDLEDVRKGNPLPTENTEFSVNVGGERLGPVSREQQIQVIESALNTFDMMDSILSRTIELADAQKRTLSRCNRNGGRFMCTSTGDRNPPMDTSSGPGGSASSQTSNGGYNTQRTGQGAQYSDELDNSEDLVNEVEEEEMPEETEEEYQTKQAVLKASLPFVHQYGWTKKAIVAGAESLGMPSMVHGMFPRGGAELVFYFYEESNKELESFLKQKVKELKEKDEKIKTGPFIHDAIETRLRMIIPYIDKWPQAMAIQTLPQNAVQSWTNLSRVVDDIWFYAGDKSNDFNWYTKRGSLAAIYKSTEIYLIQDRSEDYTDTWNFLENRLEDVVSAGHLARNACIQVYVFLKKLVICFSFKKPIQFYQKVLKDFV</sequence>
<accession>K1QVV9</accession>
<dbReference type="InterPro" id="IPR013877">
    <property type="entry name" value="YAP-bd/ALF4/Glomulin"/>
</dbReference>
<dbReference type="GO" id="GO:0016887">
    <property type="term" value="F:ATP hydrolysis activity"/>
    <property type="evidence" value="ECO:0007669"/>
    <property type="project" value="InterPro"/>
</dbReference>
<feature type="region of interest" description="Disordered" evidence="12">
    <location>
        <begin position="50"/>
        <end position="71"/>
    </location>
</feature>
<dbReference type="InterPro" id="IPR003959">
    <property type="entry name" value="ATPase_AAA_core"/>
</dbReference>
<comment type="similarity">
    <text evidence="3">Belongs to the Nav/unc-53 family.</text>
</comment>
<feature type="compositionally biased region" description="Polar residues" evidence="12">
    <location>
        <begin position="1786"/>
        <end position="1825"/>
    </location>
</feature>
<feature type="compositionally biased region" description="Basic and acidic residues" evidence="12">
    <location>
        <begin position="55"/>
        <end position="71"/>
    </location>
</feature>
<dbReference type="GO" id="GO:0006744">
    <property type="term" value="P:ubiquinone biosynthetic process"/>
    <property type="evidence" value="ECO:0007669"/>
    <property type="project" value="UniProtKB-UniPathway"/>
</dbReference>
<dbReference type="InterPro" id="IPR027417">
    <property type="entry name" value="P-loop_NTPase"/>
</dbReference>
<evidence type="ECO:0000256" key="8">
    <source>
        <dbReference type="ARBA" id="ARBA00023121"/>
    </source>
</evidence>
<dbReference type="InterPro" id="IPR003593">
    <property type="entry name" value="AAA+_ATPase"/>
</dbReference>
<dbReference type="InParanoid" id="K1QVV9"/>
<dbReference type="SUPFAM" id="SSF48371">
    <property type="entry name" value="ARM repeat"/>
    <property type="match status" value="1"/>
</dbReference>
<evidence type="ECO:0000259" key="13">
    <source>
        <dbReference type="SMART" id="SM00382"/>
    </source>
</evidence>
<dbReference type="GO" id="GO:0022008">
    <property type="term" value="P:neurogenesis"/>
    <property type="evidence" value="ECO:0007669"/>
    <property type="project" value="InterPro"/>
</dbReference>
<evidence type="ECO:0000256" key="3">
    <source>
        <dbReference type="ARBA" id="ARBA00006255"/>
    </source>
</evidence>
<dbReference type="InterPro" id="IPR048674">
    <property type="entry name" value="COQ9_HTH"/>
</dbReference>
<evidence type="ECO:0000256" key="11">
    <source>
        <dbReference type="SAM" id="Coils"/>
    </source>
</evidence>
<feature type="region of interest" description="Disordered" evidence="12">
    <location>
        <begin position="811"/>
        <end position="830"/>
    </location>
</feature>
<reference evidence="14" key="1">
    <citation type="journal article" date="2012" name="Nature">
        <title>The oyster genome reveals stress adaptation and complexity of shell formation.</title>
        <authorList>
            <person name="Zhang G."/>
            <person name="Fang X."/>
            <person name="Guo X."/>
            <person name="Li L."/>
            <person name="Luo R."/>
            <person name="Xu F."/>
            <person name="Yang P."/>
            <person name="Zhang L."/>
            <person name="Wang X."/>
            <person name="Qi H."/>
            <person name="Xiong Z."/>
            <person name="Que H."/>
            <person name="Xie Y."/>
            <person name="Holland P.W."/>
            <person name="Paps J."/>
            <person name="Zhu Y."/>
            <person name="Wu F."/>
            <person name="Chen Y."/>
            <person name="Wang J."/>
            <person name="Peng C."/>
            <person name="Meng J."/>
            <person name="Yang L."/>
            <person name="Liu J."/>
            <person name="Wen B."/>
            <person name="Zhang N."/>
            <person name="Huang Z."/>
            <person name="Zhu Q."/>
            <person name="Feng Y."/>
            <person name="Mount A."/>
            <person name="Hedgecock D."/>
            <person name="Xu Z."/>
            <person name="Liu Y."/>
            <person name="Domazet-Loso T."/>
            <person name="Du Y."/>
            <person name="Sun X."/>
            <person name="Zhang S."/>
            <person name="Liu B."/>
            <person name="Cheng P."/>
            <person name="Jiang X."/>
            <person name="Li J."/>
            <person name="Fan D."/>
            <person name="Wang W."/>
            <person name="Fu W."/>
            <person name="Wang T."/>
            <person name="Wang B."/>
            <person name="Zhang J."/>
            <person name="Peng Z."/>
            <person name="Li Y."/>
            <person name="Li N."/>
            <person name="Wang J."/>
            <person name="Chen M."/>
            <person name="He Y."/>
            <person name="Tan F."/>
            <person name="Song X."/>
            <person name="Zheng Q."/>
            <person name="Huang R."/>
            <person name="Yang H."/>
            <person name="Du X."/>
            <person name="Chen L."/>
            <person name="Yang M."/>
            <person name="Gaffney P.M."/>
            <person name="Wang S."/>
            <person name="Luo L."/>
            <person name="She Z."/>
            <person name="Ming Y."/>
            <person name="Huang W."/>
            <person name="Zhang S."/>
            <person name="Huang B."/>
            <person name="Zhang Y."/>
            <person name="Qu T."/>
            <person name="Ni P."/>
            <person name="Miao G."/>
            <person name="Wang J."/>
            <person name="Wang Q."/>
            <person name="Steinberg C.E."/>
            <person name="Wang H."/>
            <person name="Li N."/>
            <person name="Qian L."/>
            <person name="Zhang G."/>
            <person name="Li Y."/>
            <person name="Yang H."/>
            <person name="Liu X."/>
            <person name="Wang J."/>
            <person name="Yin Y."/>
            <person name="Wang J."/>
        </authorList>
    </citation>
    <scope>NUCLEOTIDE SEQUENCE [LARGE SCALE GENOMIC DNA]</scope>
    <source>
        <strain evidence="14">05x7-T-G4-1.051#20</strain>
    </source>
</reference>
<evidence type="ECO:0000313" key="14">
    <source>
        <dbReference type="EMBL" id="EKC37788.1"/>
    </source>
</evidence>
<dbReference type="PANTHER" id="PTHR12784">
    <property type="entry name" value="STEERIN"/>
    <property type="match status" value="1"/>
</dbReference>
<feature type="compositionally biased region" description="Basic residues" evidence="12">
    <location>
        <begin position="122"/>
        <end position="132"/>
    </location>
</feature>
<dbReference type="SUPFAM" id="SSF52540">
    <property type="entry name" value="P-loop containing nucleoside triphosphate hydrolases"/>
    <property type="match status" value="1"/>
</dbReference>
<dbReference type="InterPro" id="IPR016024">
    <property type="entry name" value="ARM-type_fold"/>
</dbReference>
<dbReference type="Pfam" id="PF08511">
    <property type="entry name" value="COQ9"/>
    <property type="match status" value="1"/>
</dbReference>
<evidence type="ECO:0000256" key="7">
    <source>
        <dbReference type="ARBA" id="ARBA00023054"/>
    </source>
</evidence>
<evidence type="ECO:0000256" key="6">
    <source>
        <dbReference type="ARBA" id="ARBA00022946"/>
    </source>
</evidence>
<keyword evidence="7 11" id="KW-0175">Coiled coil</keyword>
<feature type="compositionally biased region" description="Low complexity" evidence="12">
    <location>
        <begin position="331"/>
        <end position="341"/>
    </location>
</feature>
<proteinExistence type="inferred from homology"/>
<dbReference type="Gene3D" id="3.40.50.300">
    <property type="entry name" value="P-loop containing nucleotide triphosphate hydrolases"/>
    <property type="match status" value="1"/>
</dbReference>
<gene>
    <name evidence="14" type="ORF">CGI_10023552</name>
</gene>
<dbReference type="InterPro" id="IPR012762">
    <property type="entry name" value="Ubiq_biosynth_COQ9"/>
</dbReference>
<dbReference type="Gene3D" id="1.10.357.10">
    <property type="entry name" value="Tetracycline Repressor, domain 2"/>
    <property type="match status" value="1"/>
</dbReference>